<gene>
    <name evidence="1" type="ORF">PanWU01x14_210260</name>
</gene>
<organism evidence="1 2">
    <name type="scientific">Parasponia andersonii</name>
    <name type="common">Sponia andersonii</name>
    <dbReference type="NCBI Taxonomy" id="3476"/>
    <lineage>
        <taxon>Eukaryota</taxon>
        <taxon>Viridiplantae</taxon>
        <taxon>Streptophyta</taxon>
        <taxon>Embryophyta</taxon>
        <taxon>Tracheophyta</taxon>
        <taxon>Spermatophyta</taxon>
        <taxon>Magnoliopsida</taxon>
        <taxon>eudicotyledons</taxon>
        <taxon>Gunneridae</taxon>
        <taxon>Pentapetalae</taxon>
        <taxon>rosids</taxon>
        <taxon>fabids</taxon>
        <taxon>Rosales</taxon>
        <taxon>Cannabaceae</taxon>
        <taxon>Parasponia</taxon>
    </lineage>
</organism>
<keyword evidence="2" id="KW-1185">Reference proteome</keyword>
<dbReference type="Proteomes" id="UP000237105">
    <property type="component" value="Unassembled WGS sequence"/>
</dbReference>
<accession>A0A2P5BU53</accession>
<dbReference type="EMBL" id="JXTB01000222">
    <property type="protein sequence ID" value="PON52315.1"/>
    <property type="molecule type" value="Genomic_DNA"/>
</dbReference>
<dbReference type="AlphaFoldDB" id="A0A2P5BU53"/>
<dbReference type="OrthoDB" id="1906820at2759"/>
<name>A0A2P5BU53_PARAD</name>
<reference evidence="2" key="1">
    <citation type="submission" date="2016-06" db="EMBL/GenBank/DDBJ databases">
        <title>Parallel loss of symbiosis genes in relatives of nitrogen-fixing non-legume Parasponia.</title>
        <authorList>
            <person name="Van Velzen R."/>
            <person name="Holmer R."/>
            <person name="Bu F."/>
            <person name="Rutten L."/>
            <person name="Van Zeijl A."/>
            <person name="Liu W."/>
            <person name="Santuari L."/>
            <person name="Cao Q."/>
            <person name="Sharma T."/>
            <person name="Shen D."/>
            <person name="Roswanjaya Y."/>
            <person name="Wardhani T."/>
            <person name="Kalhor M.S."/>
            <person name="Jansen J."/>
            <person name="Van den Hoogen J."/>
            <person name="Gungor B."/>
            <person name="Hartog M."/>
            <person name="Hontelez J."/>
            <person name="Verver J."/>
            <person name="Yang W.-C."/>
            <person name="Schijlen E."/>
            <person name="Repin R."/>
            <person name="Schilthuizen M."/>
            <person name="Schranz E."/>
            <person name="Heidstra R."/>
            <person name="Miyata K."/>
            <person name="Fedorova E."/>
            <person name="Kohlen W."/>
            <person name="Bisseling T."/>
            <person name="Smit S."/>
            <person name="Geurts R."/>
        </authorList>
    </citation>
    <scope>NUCLEOTIDE SEQUENCE [LARGE SCALE GENOMIC DNA]</scope>
    <source>
        <strain evidence="2">cv. WU1-14</strain>
    </source>
</reference>
<evidence type="ECO:0000313" key="2">
    <source>
        <dbReference type="Proteomes" id="UP000237105"/>
    </source>
</evidence>
<comment type="caution">
    <text evidence="1">The sequence shown here is derived from an EMBL/GenBank/DDBJ whole genome shotgun (WGS) entry which is preliminary data.</text>
</comment>
<evidence type="ECO:0000313" key="1">
    <source>
        <dbReference type="EMBL" id="PON52315.1"/>
    </source>
</evidence>
<protein>
    <submittedName>
        <fullName evidence="1">Uncharacterized protein</fullName>
    </submittedName>
</protein>
<sequence>MPPSGCIKFNSDASIYSGANSVSLDGVFKDEYGVVVAAFAKNRVARPRVSQIYSSPRDMFWASSCPHFISSVVTADLFL</sequence>
<proteinExistence type="predicted"/>